<keyword evidence="2" id="KW-0805">Transcription regulation</keyword>
<keyword evidence="7" id="KW-1185">Reference proteome</keyword>
<dbReference type="InterPro" id="IPR028082">
    <property type="entry name" value="Peripla_BP_I"/>
</dbReference>
<dbReference type="InterPro" id="IPR010982">
    <property type="entry name" value="Lambda_DNA-bd_dom_sf"/>
</dbReference>
<reference evidence="6" key="1">
    <citation type="submission" date="2020-03" db="EMBL/GenBank/DDBJ databases">
        <title>Draft sequencing of Paenibacilllus sp. S3N08.</title>
        <authorList>
            <person name="Kim D.-U."/>
        </authorList>
    </citation>
    <scope>NUCLEOTIDE SEQUENCE</scope>
    <source>
        <strain evidence="6">S3N08</strain>
    </source>
</reference>
<dbReference type="CDD" id="cd06288">
    <property type="entry name" value="PBP1_sucrose_transcription_regulator"/>
    <property type="match status" value="1"/>
</dbReference>
<dbReference type="InterPro" id="IPR000843">
    <property type="entry name" value="HTH_LacI"/>
</dbReference>
<dbReference type="PROSITE" id="PS00356">
    <property type="entry name" value="HTH_LACI_1"/>
    <property type="match status" value="1"/>
</dbReference>
<evidence type="ECO:0000256" key="3">
    <source>
        <dbReference type="ARBA" id="ARBA00023125"/>
    </source>
</evidence>
<dbReference type="Pfam" id="PF00356">
    <property type="entry name" value="LacI"/>
    <property type="match status" value="1"/>
</dbReference>
<evidence type="ECO:0000256" key="2">
    <source>
        <dbReference type="ARBA" id="ARBA00023015"/>
    </source>
</evidence>
<accession>A0ABX0JHS4</accession>
<keyword evidence="4" id="KW-0804">Transcription</keyword>
<dbReference type="CDD" id="cd01392">
    <property type="entry name" value="HTH_LacI"/>
    <property type="match status" value="1"/>
</dbReference>
<dbReference type="PRINTS" id="PR00036">
    <property type="entry name" value="HTHLACI"/>
</dbReference>
<evidence type="ECO:0000256" key="1">
    <source>
        <dbReference type="ARBA" id="ARBA00022491"/>
    </source>
</evidence>
<keyword evidence="3" id="KW-0238">DNA-binding</keyword>
<dbReference type="PANTHER" id="PTHR30146:SF148">
    <property type="entry name" value="HTH-TYPE TRANSCRIPTIONAL REPRESSOR PURR-RELATED"/>
    <property type="match status" value="1"/>
</dbReference>
<evidence type="ECO:0000313" key="6">
    <source>
        <dbReference type="EMBL" id="NHN34975.1"/>
    </source>
</evidence>
<dbReference type="EMBL" id="JAAOIW010000024">
    <property type="protein sequence ID" value="NHN34975.1"/>
    <property type="molecule type" value="Genomic_DNA"/>
</dbReference>
<sequence length="346" mass="38747">MPSIKDIARKANVSTATVSYVLNETGSVSVKTRAKILEIIKEMNYQPNQIAKSLKIKKTKTIGVVVEDVTSFNSSEIIDGINEYAENHGFSLLLTNMRVLKRLGQEYSDTENVKKLAAPAINEILNKQVDGLIYIGFHTRDVTGIIENDKIPIVYIYCYTSKEEDYSVNYDDHLAAYESTNYLIEAGHRNIAVISGLFNSNPSRERFNGYYQAIMDNQLIFDPSLIKTGDWEFESGYRLTSELLAAENHPTAILAMNDNMAAGAINACKDKGLSVPADISIVGIDDREFSSYINPKLTTMRLPLHEMGVEAMKSLMAIINHDRTVQRNKKLKCTLIERKSAAKVFN</sequence>
<evidence type="ECO:0000256" key="4">
    <source>
        <dbReference type="ARBA" id="ARBA00023163"/>
    </source>
</evidence>
<name>A0ABX0JHS4_9BACL</name>
<dbReference type="PROSITE" id="PS50932">
    <property type="entry name" value="HTH_LACI_2"/>
    <property type="match status" value="1"/>
</dbReference>
<dbReference type="SUPFAM" id="SSF53822">
    <property type="entry name" value="Periplasmic binding protein-like I"/>
    <property type="match status" value="1"/>
</dbReference>
<dbReference type="PANTHER" id="PTHR30146">
    <property type="entry name" value="LACI-RELATED TRANSCRIPTIONAL REPRESSOR"/>
    <property type="match status" value="1"/>
</dbReference>
<dbReference type="Gene3D" id="3.40.50.2300">
    <property type="match status" value="2"/>
</dbReference>
<feature type="domain" description="HTH lacI-type" evidence="5">
    <location>
        <begin position="2"/>
        <end position="56"/>
    </location>
</feature>
<proteinExistence type="predicted"/>
<dbReference type="SMART" id="SM00354">
    <property type="entry name" value="HTH_LACI"/>
    <property type="match status" value="1"/>
</dbReference>
<dbReference type="Proteomes" id="UP001165962">
    <property type="component" value="Unassembled WGS sequence"/>
</dbReference>
<dbReference type="RefSeq" id="WP_166156923.1">
    <property type="nucleotide sequence ID" value="NZ_JAAOIW010000024.1"/>
</dbReference>
<gene>
    <name evidence="6" type="ORF">G9U52_35130</name>
</gene>
<keyword evidence="1" id="KW-0678">Repressor</keyword>
<organism evidence="6 7">
    <name type="scientific">Paenibacillus agricola</name>
    <dbReference type="NCBI Taxonomy" id="2716264"/>
    <lineage>
        <taxon>Bacteria</taxon>
        <taxon>Bacillati</taxon>
        <taxon>Bacillota</taxon>
        <taxon>Bacilli</taxon>
        <taxon>Bacillales</taxon>
        <taxon>Paenibacillaceae</taxon>
        <taxon>Paenibacillus</taxon>
    </lineage>
</organism>
<dbReference type="Pfam" id="PF13377">
    <property type="entry name" value="Peripla_BP_3"/>
    <property type="match status" value="1"/>
</dbReference>
<evidence type="ECO:0000259" key="5">
    <source>
        <dbReference type="PROSITE" id="PS50932"/>
    </source>
</evidence>
<dbReference type="InterPro" id="IPR046335">
    <property type="entry name" value="LacI/GalR-like_sensor"/>
</dbReference>
<dbReference type="SUPFAM" id="SSF47413">
    <property type="entry name" value="lambda repressor-like DNA-binding domains"/>
    <property type="match status" value="1"/>
</dbReference>
<protein>
    <submittedName>
        <fullName evidence="6">LacI family transcriptional regulator</fullName>
    </submittedName>
</protein>
<comment type="caution">
    <text evidence="6">The sequence shown here is derived from an EMBL/GenBank/DDBJ whole genome shotgun (WGS) entry which is preliminary data.</text>
</comment>
<evidence type="ECO:0000313" key="7">
    <source>
        <dbReference type="Proteomes" id="UP001165962"/>
    </source>
</evidence>
<dbReference type="Gene3D" id="1.10.260.40">
    <property type="entry name" value="lambda repressor-like DNA-binding domains"/>
    <property type="match status" value="1"/>
</dbReference>